<evidence type="ECO:0000256" key="1">
    <source>
        <dbReference type="ARBA" id="ARBA00022722"/>
    </source>
</evidence>
<dbReference type="GO" id="GO:0017108">
    <property type="term" value="F:5'-flap endonuclease activity"/>
    <property type="evidence" value="ECO:0007669"/>
    <property type="project" value="InterPro"/>
</dbReference>
<dbReference type="GO" id="GO:0003677">
    <property type="term" value="F:DNA binding"/>
    <property type="evidence" value="ECO:0007669"/>
    <property type="project" value="InterPro"/>
</dbReference>
<dbReference type="AlphaFoldDB" id="A0A1W7CWU7"/>
<protein>
    <recommendedName>
        <fullName evidence="4">5'-3' exonuclease</fullName>
    </recommendedName>
</protein>
<feature type="region of interest" description="Disordered" evidence="5">
    <location>
        <begin position="1"/>
        <end position="25"/>
    </location>
</feature>
<dbReference type="InterPro" id="IPR029060">
    <property type="entry name" value="PIN-like_dom_sf"/>
</dbReference>
<dbReference type="InterPro" id="IPR038969">
    <property type="entry name" value="FEN"/>
</dbReference>
<evidence type="ECO:0000256" key="2">
    <source>
        <dbReference type="ARBA" id="ARBA00022801"/>
    </source>
</evidence>
<name>A0A1W7CWU7_9ACTN</name>
<dbReference type="EMBL" id="CP021121">
    <property type="protein sequence ID" value="ARQ69177.1"/>
    <property type="molecule type" value="Genomic_DNA"/>
</dbReference>
<dbReference type="PANTHER" id="PTHR42646">
    <property type="entry name" value="FLAP ENDONUCLEASE XNI"/>
    <property type="match status" value="1"/>
</dbReference>
<dbReference type="GO" id="GO:0008409">
    <property type="term" value="F:5'-3' exonuclease activity"/>
    <property type="evidence" value="ECO:0007669"/>
    <property type="project" value="InterPro"/>
</dbReference>
<feature type="compositionally biased region" description="Basic residues" evidence="5">
    <location>
        <begin position="1"/>
        <end position="18"/>
    </location>
</feature>
<accession>A0A1W7CWU7</accession>
<evidence type="ECO:0000256" key="4">
    <source>
        <dbReference type="ARBA" id="ARBA00050026"/>
    </source>
</evidence>
<evidence type="ECO:0000313" key="7">
    <source>
        <dbReference type="EMBL" id="ARQ69177.1"/>
    </source>
</evidence>
<dbReference type="Proteomes" id="UP000194218">
    <property type="component" value="Chromosome"/>
</dbReference>
<evidence type="ECO:0000256" key="5">
    <source>
        <dbReference type="SAM" id="MobiDB-lite"/>
    </source>
</evidence>
<evidence type="ECO:0000313" key="8">
    <source>
        <dbReference type="Proteomes" id="UP000194218"/>
    </source>
</evidence>
<evidence type="ECO:0000256" key="3">
    <source>
        <dbReference type="ARBA" id="ARBA00049957"/>
    </source>
</evidence>
<keyword evidence="1" id="KW-0540">Nuclease</keyword>
<comment type="function">
    <text evidence="3">5'-3' exonuclease acting preferentially on double-stranded DNA.</text>
</comment>
<dbReference type="InterPro" id="IPR002421">
    <property type="entry name" value="5-3_exonuclease"/>
</dbReference>
<feature type="domain" description="5'-3' exonuclease" evidence="6">
    <location>
        <begin position="25"/>
        <end position="176"/>
    </location>
</feature>
<dbReference type="CDD" id="cd09859">
    <property type="entry name" value="PIN_53EXO"/>
    <property type="match status" value="1"/>
</dbReference>
<proteinExistence type="predicted"/>
<sequence length="187" mass="20461">MPVCRGHRPPQHRRHHGGHSMPPSAPLLLVDGHNLLHRAWYGFAARITSRDKTDDRTGVFGFAALLRKAQGQHAQDHEVLVVFDAEDGSSTRAEQDREYKAQRPAPDPGLIASLADIKRGLDTMDVGWIEQPGVEGDDVIATLTATACTGGRVNALWTLTPRARVSPCSLVGYLGRWFMARLAVVVV</sequence>
<keyword evidence="8" id="KW-1185">Reference proteome</keyword>
<dbReference type="PANTHER" id="PTHR42646:SF2">
    <property type="entry name" value="5'-3' EXONUCLEASE FAMILY PROTEIN"/>
    <property type="match status" value="1"/>
</dbReference>
<dbReference type="InterPro" id="IPR020046">
    <property type="entry name" value="5-3_exonucl_a-hlix_arch_N"/>
</dbReference>
<dbReference type="KEGG" id="smao:CAG99_10150"/>
<dbReference type="SUPFAM" id="SSF88723">
    <property type="entry name" value="PIN domain-like"/>
    <property type="match status" value="1"/>
</dbReference>
<keyword evidence="2" id="KW-0378">Hydrolase</keyword>
<dbReference type="SMART" id="SM00475">
    <property type="entry name" value="53EXOc"/>
    <property type="match status" value="1"/>
</dbReference>
<dbReference type="Pfam" id="PF02739">
    <property type="entry name" value="5_3_exonuc_N"/>
    <property type="match status" value="1"/>
</dbReference>
<dbReference type="GO" id="GO:0033567">
    <property type="term" value="P:DNA replication, Okazaki fragment processing"/>
    <property type="evidence" value="ECO:0007669"/>
    <property type="project" value="InterPro"/>
</dbReference>
<reference evidence="7 8" key="1">
    <citation type="submission" date="2017-05" db="EMBL/GenBank/DDBJ databases">
        <title>Complete genome sequence of Streptomyces sp. SCSIO 03032 revealed the diverse biosynthetic pathways for its bioactive secondary metabolites.</title>
        <authorList>
            <person name="Ma L."/>
            <person name="Zhu Y."/>
            <person name="Zhang W."/>
            <person name="Zhang G."/>
            <person name="Tian X."/>
            <person name="Zhang S."/>
            <person name="Zhang C."/>
        </authorList>
    </citation>
    <scope>NUCLEOTIDE SEQUENCE [LARGE SCALE GENOMIC DNA]</scope>
    <source>
        <strain evidence="7 8">SCSIO 03032</strain>
    </source>
</reference>
<gene>
    <name evidence="7" type="ORF">CAG99_10150</name>
</gene>
<organism evidence="7 8">
    <name type="scientific">Streptomyces marincola</name>
    <dbReference type="NCBI Taxonomy" id="2878388"/>
    <lineage>
        <taxon>Bacteria</taxon>
        <taxon>Bacillati</taxon>
        <taxon>Actinomycetota</taxon>
        <taxon>Actinomycetes</taxon>
        <taxon>Kitasatosporales</taxon>
        <taxon>Streptomycetaceae</taxon>
        <taxon>Streptomyces</taxon>
    </lineage>
</organism>
<evidence type="ECO:0000259" key="6">
    <source>
        <dbReference type="SMART" id="SM00475"/>
    </source>
</evidence>
<dbReference type="Gene3D" id="3.40.50.1010">
    <property type="entry name" value="5'-nuclease"/>
    <property type="match status" value="1"/>
</dbReference>